<reference evidence="9" key="1">
    <citation type="submission" date="2021-05" db="EMBL/GenBank/DDBJ databases">
        <title>A free-living protist that lacks canonical eukaryotic 1 DNA replication and segregation systems.</title>
        <authorList>
            <person name="Salas-Leiva D.E."/>
            <person name="Tromer E.C."/>
            <person name="Curtis B.A."/>
            <person name="Jerlstrom-Hultqvist J."/>
            <person name="Kolisko M."/>
            <person name="Yi Z."/>
            <person name="Salas-Leiva J.S."/>
            <person name="Gallot-Lavallee L."/>
            <person name="Kops G.J.P.L."/>
            <person name="Archibald J.M."/>
            <person name="Simpson A.G.B."/>
            <person name="Roger A.J."/>
        </authorList>
    </citation>
    <scope>NUCLEOTIDE SEQUENCE</scope>
    <source>
        <strain evidence="9">BICM</strain>
    </source>
</reference>
<accession>A0A8J6E1V2</accession>
<dbReference type="InterPro" id="IPR011009">
    <property type="entry name" value="Kinase-like_dom_sf"/>
</dbReference>
<comment type="caution">
    <text evidence="9">The sequence shown here is derived from an EMBL/GenBank/DDBJ whole genome shotgun (WGS) entry which is preliminary data.</text>
</comment>
<evidence type="ECO:0000259" key="8">
    <source>
        <dbReference type="PROSITE" id="PS50078"/>
    </source>
</evidence>
<evidence type="ECO:0000256" key="3">
    <source>
        <dbReference type="ARBA" id="ARBA00022737"/>
    </source>
</evidence>
<dbReference type="FunFam" id="3.30.200.20:FF:000042">
    <property type="entry name" value="Aurora kinase A"/>
    <property type="match status" value="1"/>
</dbReference>
<feature type="domain" description="POLO box" evidence="8">
    <location>
        <begin position="474"/>
        <end position="554"/>
    </location>
</feature>
<keyword evidence="3" id="KW-0677">Repeat</keyword>
<dbReference type="PROSITE" id="PS50078">
    <property type="entry name" value="POLO_BOX"/>
    <property type="match status" value="2"/>
</dbReference>
<keyword evidence="2" id="KW-0808">Transferase</keyword>
<keyword evidence="10" id="KW-1185">Reference proteome</keyword>
<evidence type="ECO:0000256" key="2">
    <source>
        <dbReference type="ARBA" id="ARBA00022679"/>
    </source>
</evidence>
<evidence type="ECO:0000256" key="1">
    <source>
        <dbReference type="ARBA" id="ARBA00022527"/>
    </source>
</evidence>
<dbReference type="InterPro" id="IPR000959">
    <property type="entry name" value="POLO_box_dom"/>
</dbReference>
<proteinExistence type="predicted"/>
<keyword evidence="1" id="KW-0723">Serine/threonine-protein kinase</keyword>
<dbReference type="Gene3D" id="1.10.510.10">
    <property type="entry name" value="Transferase(Phosphotransferase) domain 1"/>
    <property type="match status" value="1"/>
</dbReference>
<organism evidence="9 10">
    <name type="scientific">Carpediemonas membranifera</name>
    <dbReference type="NCBI Taxonomy" id="201153"/>
    <lineage>
        <taxon>Eukaryota</taxon>
        <taxon>Metamonada</taxon>
        <taxon>Carpediemonas-like organisms</taxon>
        <taxon>Carpediemonas</taxon>
    </lineage>
</organism>
<evidence type="ECO:0000256" key="6">
    <source>
        <dbReference type="ARBA" id="ARBA00022840"/>
    </source>
</evidence>
<dbReference type="InterPro" id="IPR008271">
    <property type="entry name" value="Ser/Thr_kinase_AS"/>
</dbReference>
<evidence type="ECO:0000313" key="10">
    <source>
        <dbReference type="Proteomes" id="UP000717585"/>
    </source>
</evidence>
<dbReference type="PANTHER" id="PTHR24345">
    <property type="entry name" value="SERINE/THREONINE-PROTEIN KINASE PLK"/>
    <property type="match status" value="1"/>
</dbReference>
<dbReference type="EMBL" id="JAHDYR010000019">
    <property type="protein sequence ID" value="KAG9393923.1"/>
    <property type="molecule type" value="Genomic_DNA"/>
</dbReference>
<dbReference type="Gene3D" id="3.30.200.20">
    <property type="entry name" value="Phosphorylase Kinase, domain 1"/>
    <property type="match status" value="1"/>
</dbReference>
<dbReference type="SUPFAM" id="SSF82615">
    <property type="entry name" value="Polo-box domain"/>
    <property type="match status" value="2"/>
</dbReference>
<dbReference type="InterPro" id="IPR033695">
    <property type="entry name" value="POLO_box_2"/>
</dbReference>
<dbReference type="OrthoDB" id="408964at2759"/>
<dbReference type="AlphaFoldDB" id="A0A8J6E1V2"/>
<dbReference type="Proteomes" id="UP000717585">
    <property type="component" value="Unassembled WGS sequence"/>
</dbReference>
<dbReference type="PROSITE" id="PS00108">
    <property type="entry name" value="PROTEIN_KINASE_ST"/>
    <property type="match status" value="1"/>
</dbReference>
<name>A0A8J6E1V2_9EUKA</name>
<dbReference type="Pfam" id="PF00069">
    <property type="entry name" value="Pkinase"/>
    <property type="match status" value="2"/>
</dbReference>
<dbReference type="InterPro" id="IPR000719">
    <property type="entry name" value="Prot_kinase_dom"/>
</dbReference>
<dbReference type="CDD" id="cd13117">
    <property type="entry name" value="POLO_box_2"/>
    <property type="match status" value="1"/>
</dbReference>
<keyword evidence="5 9" id="KW-0418">Kinase</keyword>
<dbReference type="PROSITE" id="PS50011">
    <property type="entry name" value="PROTEIN_KINASE_DOM"/>
    <property type="match status" value="1"/>
</dbReference>
<protein>
    <submittedName>
        <fullName evidence="9">Polo-like kinase 1</fullName>
    </submittedName>
</protein>
<evidence type="ECO:0000259" key="7">
    <source>
        <dbReference type="PROSITE" id="PS50011"/>
    </source>
</evidence>
<dbReference type="Pfam" id="PF00659">
    <property type="entry name" value="POLO_box"/>
    <property type="match status" value="2"/>
</dbReference>
<dbReference type="GO" id="GO:0005524">
    <property type="term" value="F:ATP binding"/>
    <property type="evidence" value="ECO:0007669"/>
    <property type="project" value="UniProtKB-KW"/>
</dbReference>
<dbReference type="SUPFAM" id="SSF56112">
    <property type="entry name" value="Protein kinase-like (PK-like)"/>
    <property type="match status" value="1"/>
</dbReference>
<dbReference type="InterPro" id="IPR036947">
    <property type="entry name" value="POLO_box_dom_sf"/>
</dbReference>
<dbReference type="PANTHER" id="PTHR24345:SF0">
    <property type="entry name" value="CELL CYCLE SERINE_THREONINE-PROTEIN KINASE CDC5_MSD2"/>
    <property type="match status" value="1"/>
</dbReference>
<keyword evidence="4" id="KW-0547">Nucleotide-binding</keyword>
<sequence>MSDTRAALAPALGQNTPNGALYPSSKHYIKDPKTGATYTKGDLLGKGGFAKVYEVWDGAYSKHQAAKIVDKTNLSKTKRAKLISEIKIHRQIASTSATHPNIVRFNSVFEDKVNVYILIEKCKHKCLNDLLKSRKSITEPEARYFLMQTIDGVRHLHRHMIVHRDLKLGNLFLAEGMQVKIGDFGLAVKLTSGDERRKTMCGTPNYMAPEVLQTHMENKRAKQFQAKYPDAPLPRDMQPLGHSFEVDVWAIGVIMYTMLIGKPPFESTDPKAVYKRIMSIDFGFPSLPRISNEAKSLIQDILVLDPFKRPSLEAILEHEWFKGFIPRTLSSSVMTSCPNFSSEVGSTAPPPLDFLVSWVDYTNRYGFGYQLASGSVGVYFNDHSKIIYSADRTFFEYHEKEPDPANPGALRETQERLYPDRTNLESPTHRLRKKYSLLKYFTDYLDKHTMFPVSQDVRVRNTDKFRSPDSPLVYVRKYMRTSSSQLVFRFSNRTLQVNFPNHTKVVINSADETVLYIDAEHKRRSHYLHEFKTSSDAASSEMEVAVNKVRHLIVDLQHNDGRR</sequence>
<dbReference type="GO" id="GO:0005634">
    <property type="term" value="C:nucleus"/>
    <property type="evidence" value="ECO:0007669"/>
    <property type="project" value="TreeGrafter"/>
</dbReference>
<evidence type="ECO:0000313" key="9">
    <source>
        <dbReference type="EMBL" id="KAG9393923.1"/>
    </source>
</evidence>
<feature type="domain" description="POLO box" evidence="8">
    <location>
        <begin position="354"/>
        <end position="447"/>
    </location>
</feature>
<dbReference type="SMART" id="SM00220">
    <property type="entry name" value="S_TKc"/>
    <property type="match status" value="1"/>
</dbReference>
<evidence type="ECO:0000256" key="4">
    <source>
        <dbReference type="ARBA" id="ARBA00022741"/>
    </source>
</evidence>
<dbReference type="GO" id="GO:0004674">
    <property type="term" value="F:protein serine/threonine kinase activity"/>
    <property type="evidence" value="ECO:0007669"/>
    <property type="project" value="UniProtKB-KW"/>
</dbReference>
<keyword evidence="6" id="KW-0067">ATP-binding</keyword>
<dbReference type="CDD" id="cd13118">
    <property type="entry name" value="POLO_box_1"/>
    <property type="match status" value="1"/>
</dbReference>
<dbReference type="InterPro" id="IPR033701">
    <property type="entry name" value="POLO_box_1"/>
</dbReference>
<gene>
    <name evidence="9" type="ORF">J8273_4523</name>
</gene>
<evidence type="ECO:0000256" key="5">
    <source>
        <dbReference type="ARBA" id="ARBA00022777"/>
    </source>
</evidence>
<dbReference type="Gene3D" id="3.30.1120.30">
    <property type="entry name" value="POLO box domain"/>
    <property type="match status" value="2"/>
</dbReference>
<feature type="domain" description="Protein kinase" evidence="7">
    <location>
        <begin position="38"/>
        <end position="321"/>
    </location>
</feature>